<sequence>MNTELADMHAANGAALYNSGVARGFTPRLHEQRDSMRHTFSPKLCRYLPITAAVIVITEIFQSFVQQGISLSSPIICLFDHRPIMP</sequence>
<comment type="caution">
    <text evidence="1">The sequence shown here is derived from an EMBL/GenBank/DDBJ whole genome shotgun (WGS) entry which is preliminary data.</text>
</comment>
<proteinExistence type="predicted"/>
<gene>
    <name evidence="1" type="ORF">NPIL_508961</name>
</gene>
<protein>
    <submittedName>
        <fullName evidence="1">Uncharacterized protein</fullName>
    </submittedName>
</protein>
<accession>A0A8X6IHE9</accession>
<name>A0A8X6IHE9_NEPPI</name>
<evidence type="ECO:0000313" key="1">
    <source>
        <dbReference type="EMBL" id="GFS46069.1"/>
    </source>
</evidence>
<dbReference type="Proteomes" id="UP000887013">
    <property type="component" value="Unassembled WGS sequence"/>
</dbReference>
<organism evidence="1 2">
    <name type="scientific">Nephila pilipes</name>
    <name type="common">Giant wood spider</name>
    <name type="synonym">Nephila maculata</name>
    <dbReference type="NCBI Taxonomy" id="299642"/>
    <lineage>
        <taxon>Eukaryota</taxon>
        <taxon>Metazoa</taxon>
        <taxon>Ecdysozoa</taxon>
        <taxon>Arthropoda</taxon>
        <taxon>Chelicerata</taxon>
        <taxon>Arachnida</taxon>
        <taxon>Araneae</taxon>
        <taxon>Araneomorphae</taxon>
        <taxon>Entelegynae</taxon>
        <taxon>Araneoidea</taxon>
        <taxon>Nephilidae</taxon>
        <taxon>Nephila</taxon>
    </lineage>
</organism>
<dbReference type="EMBL" id="BMAW01090689">
    <property type="protein sequence ID" value="GFS46069.1"/>
    <property type="molecule type" value="Genomic_DNA"/>
</dbReference>
<evidence type="ECO:0000313" key="2">
    <source>
        <dbReference type="Proteomes" id="UP000887013"/>
    </source>
</evidence>
<dbReference type="AlphaFoldDB" id="A0A8X6IHE9"/>
<keyword evidence="2" id="KW-1185">Reference proteome</keyword>
<reference evidence="1" key="1">
    <citation type="submission" date="2020-08" db="EMBL/GenBank/DDBJ databases">
        <title>Multicomponent nature underlies the extraordinary mechanical properties of spider dragline silk.</title>
        <authorList>
            <person name="Kono N."/>
            <person name="Nakamura H."/>
            <person name="Mori M."/>
            <person name="Yoshida Y."/>
            <person name="Ohtoshi R."/>
            <person name="Malay A.D."/>
            <person name="Moran D.A.P."/>
            <person name="Tomita M."/>
            <person name="Numata K."/>
            <person name="Arakawa K."/>
        </authorList>
    </citation>
    <scope>NUCLEOTIDE SEQUENCE</scope>
</reference>